<sequence>MGVAGPSNPQQQGQVARVGEVFVNLSPVITTLSHPDIHSTFGNWAHDLIPGNCQFFEDCKKTLGGLVRGLHW</sequence>
<protein>
    <submittedName>
        <fullName evidence="1">Uncharacterized protein</fullName>
    </submittedName>
</protein>
<evidence type="ECO:0000313" key="2">
    <source>
        <dbReference type="Proteomes" id="UP000287033"/>
    </source>
</evidence>
<comment type="caution">
    <text evidence="1">The sequence shown here is derived from an EMBL/GenBank/DDBJ whole genome shotgun (WGS) entry which is preliminary data.</text>
</comment>
<proteinExistence type="predicted"/>
<dbReference type="EMBL" id="BEZZ01000284">
    <property type="protein sequence ID" value="GCC30110.1"/>
    <property type="molecule type" value="Genomic_DNA"/>
</dbReference>
<name>A0A401SID5_CHIPU</name>
<organism evidence="1 2">
    <name type="scientific">Chiloscyllium punctatum</name>
    <name type="common">Brownbanded bambooshark</name>
    <name type="synonym">Hemiscyllium punctatum</name>
    <dbReference type="NCBI Taxonomy" id="137246"/>
    <lineage>
        <taxon>Eukaryota</taxon>
        <taxon>Metazoa</taxon>
        <taxon>Chordata</taxon>
        <taxon>Craniata</taxon>
        <taxon>Vertebrata</taxon>
        <taxon>Chondrichthyes</taxon>
        <taxon>Elasmobranchii</taxon>
        <taxon>Galeomorphii</taxon>
        <taxon>Galeoidea</taxon>
        <taxon>Orectolobiformes</taxon>
        <taxon>Hemiscylliidae</taxon>
        <taxon>Chiloscyllium</taxon>
    </lineage>
</organism>
<keyword evidence="2" id="KW-1185">Reference proteome</keyword>
<dbReference type="AlphaFoldDB" id="A0A401SID5"/>
<accession>A0A401SID5</accession>
<gene>
    <name evidence="1" type="ORF">chiPu_0008556</name>
</gene>
<reference evidence="1 2" key="1">
    <citation type="journal article" date="2018" name="Nat. Ecol. Evol.">
        <title>Shark genomes provide insights into elasmobranch evolution and the origin of vertebrates.</title>
        <authorList>
            <person name="Hara Y"/>
            <person name="Yamaguchi K"/>
            <person name="Onimaru K"/>
            <person name="Kadota M"/>
            <person name="Koyanagi M"/>
            <person name="Keeley SD"/>
            <person name="Tatsumi K"/>
            <person name="Tanaka K"/>
            <person name="Motone F"/>
            <person name="Kageyama Y"/>
            <person name="Nozu R"/>
            <person name="Adachi N"/>
            <person name="Nishimura O"/>
            <person name="Nakagawa R"/>
            <person name="Tanegashima C"/>
            <person name="Kiyatake I"/>
            <person name="Matsumoto R"/>
            <person name="Murakumo K"/>
            <person name="Nishida K"/>
            <person name="Terakita A"/>
            <person name="Kuratani S"/>
            <person name="Sato K"/>
            <person name="Hyodo S Kuraku.S."/>
        </authorList>
    </citation>
    <scope>NUCLEOTIDE SEQUENCE [LARGE SCALE GENOMIC DNA]</scope>
</reference>
<evidence type="ECO:0000313" key="1">
    <source>
        <dbReference type="EMBL" id="GCC30110.1"/>
    </source>
</evidence>
<dbReference type="Proteomes" id="UP000287033">
    <property type="component" value="Unassembled WGS sequence"/>
</dbReference>